<dbReference type="GO" id="GO:0046872">
    <property type="term" value="F:metal ion binding"/>
    <property type="evidence" value="ECO:0007669"/>
    <property type="project" value="UniProtKB-KW"/>
</dbReference>
<evidence type="ECO:0000259" key="4">
    <source>
        <dbReference type="PROSITE" id="PS50991"/>
    </source>
</evidence>
<dbReference type="GO" id="GO:0004419">
    <property type="term" value="F:hydroxymethylglutaryl-CoA lyase activity"/>
    <property type="evidence" value="ECO:0007669"/>
    <property type="project" value="TreeGrafter"/>
</dbReference>
<keyword evidence="6" id="KW-1185">Reference proteome</keyword>
<sequence length="287" mass="31702">MTPAQKIQLIECPRDAMQGWPHFIPTEMKVKYLNQLLAVGFDTLDFGSFVSPKAIPQMADTKEVLSQLRIEETATKLLAIVANKRGAEEAIAYDAIRYIGFPFSISPTFQQKNTNSTINESFDLVKEIQRNCNNNGKELVVYLSMGFGNPYGDPYDADILLQWADAMVMEGITTISLADTVGVASPEQISEALQTLIPQYPSVHFGVHLHSTASNWQNKLDAAYSSGCTRFDGAMKGIGGCPMAQDKLVGNMDTEKMILYFQEKGLLTQLNTNALIESSRLAAQIFQ</sequence>
<proteinExistence type="inferred from homology"/>
<dbReference type="InterPro" id="IPR013785">
    <property type="entry name" value="Aldolase_TIM"/>
</dbReference>
<dbReference type="PANTHER" id="PTHR42738">
    <property type="entry name" value="HYDROXYMETHYLGLUTARYL-COA LYASE"/>
    <property type="match status" value="1"/>
</dbReference>
<gene>
    <name evidence="5" type="ORF">BC659_0377</name>
</gene>
<evidence type="ECO:0000256" key="3">
    <source>
        <dbReference type="ARBA" id="ARBA00023239"/>
    </source>
</evidence>
<reference evidence="5 6" key="1">
    <citation type="submission" date="2019-03" db="EMBL/GenBank/DDBJ databases">
        <title>Genomic Encyclopedia of Archaeal and Bacterial Type Strains, Phase II (KMG-II): from individual species to whole genera.</title>
        <authorList>
            <person name="Goeker M."/>
        </authorList>
    </citation>
    <scope>NUCLEOTIDE SEQUENCE [LARGE SCALE GENOMIC DNA]</scope>
    <source>
        <strain evidence="5 6">DSM 28323</strain>
    </source>
</reference>
<protein>
    <submittedName>
        <fullName evidence="5">Hydroxymethylglutaryl-CoA lyase</fullName>
    </submittedName>
</protein>
<comment type="similarity">
    <text evidence="1">Belongs to the HMG-CoA lyase family.</text>
</comment>
<dbReference type="GO" id="GO:0006552">
    <property type="term" value="P:L-leucine catabolic process"/>
    <property type="evidence" value="ECO:0007669"/>
    <property type="project" value="TreeGrafter"/>
</dbReference>
<name>A0A4R6IZI1_9BACT</name>
<evidence type="ECO:0000256" key="1">
    <source>
        <dbReference type="ARBA" id="ARBA00009405"/>
    </source>
</evidence>
<feature type="domain" description="Pyruvate carboxyltransferase" evidence="4">
    <location>
        <begin position="6"/>
        <end position="276"/>
    </location>
</feature>
<dbReference type="PROSITE" id="PS50991">
    <property type="entry name" value="PYR_CT"/>
    <property type="match status" value="1"/>
</dbReference>
<dbReference type="CDD" id="cd07938">
    <property type="entry name" value="DRE_TIM_HMGL"/>
    <property type="match status" value="1"/>
</dbReference>
<evidence type="ECO:0000256" key="2">
    <source>
        <dbReference type="ARBA" id="ARBA00022723"/>
    </source>
</evidence>
<keyword evidence="3 5" id="KW-0456">Lyase</keyword>
<evidence type="ECO:0000313" key="5">
    <source>
        <dbReference type="EMBL" id="TDO28314.1"/>
    </source>
</evidence>
<evidence type="ECO:0000313" key="6">
    <source>
        <dbReference type="Proteomes" id="UP000295741"/>
    </source>
</evidence>
<comment type="caution">
    <text evidence="5">The sequence shown here is derived from an EMBL/GenBank/DDBJ whole genome shotgun (WGS) entry which is preliminary data.</text>
</comment>
<dbReference type="Proteomes" id="UP000295741">
    <property type="component" value="Unassembled WGS sequence"/>
</dbReference>
<dbReference type="EMBL" id="SNWP01000010">
    <property type="protein sequence ID" value="TDO28314.1"/>
    <property type="molecule type" value="Genomic_DNA"/>
</dbReference>
<accession>A0A4R6IZI1</accession>
<dbReference type="PANTHER" id="PTHR42738:SF7">
    <property type="entry name" value="HYDROXYMETHYLGLUTARYL-COA LYASE"/>
    <property type="match status" value="1"/>
</dbReference>
<dbReference type="GO" id="GO:0046951">
    <property type="term" value="P:ketone body biosynthetic process"/>
    <property type="evidence" value="ECO:0007669"/>
    <property type="project" value="TreeGrafter"/>
</dbReference>
<dbReference type="Gene3D" id="3.20.20.70">
    <property type="entry name" value="Aldolase class I"/>
    <property type="match status" value="1"/>
</dbReference>
<keyword evidence="2" id="KW-0479">Metal-binding</keyword>
<dbReference type="AlphaFoldDB" id="A0A4R6IZI1"/>
<dbReference type="Pfam" id="PF00682">
    <property type="entry name" value="HMGL-like"/>
    <property type="match status" value="1"/>
</dbReference>
<dbReference type="InterPro" id="IPR043594">
    <property type="entry name" value="HMGL"/>
</dbReference>
<dbReference type="InterPro" id="IPR000891">
    <property type="entry name" value="PYR_CT"/>
</dbReference>
<dbReference type="SUPFAM" id="SSF51569">
    <property type="entry name" value="Aldolase"/>
    <property type="match status" value="1"/>
</dbReference>
<organism evidence="5 6">
    <name type="scientific">Sediminibacterium goheungense</name>
    <dbReference type="NCBI Taxonomy" id="1086393"/>
    <lineage>
        <taxon>Bacteria</taxon>
        <taxon>Pseudomonadati</taxon>
        <taxon>Bacteroidota</taxon>
        <taxon>Chitinophagia</taxon>
        <taxon>Chitinophagales</taxon>
        <taxon>Chitinophagaceae</taxon>
        <taxon>Sediminibacterium</taxon>
    </lineage>
</organism>
<dbReference type="OrthoDB" id="9784013at2"/>
<dbReference type="RefSeq" id="WP_133472866.1">
    <property type="nucleotide sequence ID" value="NZ_SNWP01000010.1"/>
</dbReference>